<dbReference type="Pfam" id="PF16746">
    <property type="entry name" value="BAR_3"/>
    <property type="match status" value="1"/>
</dbReference>
<dbReference type="GO" id="GO:0005096">
    <property type="term" value="F:GTPase activator activity"/>
    <property type="evidence" value="ECO:0007669"/>
    <property type="project" value="InterPro"/>
</dbReference>
<organism evidence="4 5">
    <name type="scientific">Artemisia annua</name>
    <name type="common">Sweet wormwood</name>
    <dbReference type="NCBI Taxonomy" id="35608"/>
    <lineage>
        <taxon>Eukaryota</taxon>
        <taxon>Viridiplantae</taxon>
        <taxon>Streptophyta</taxon>
        <taxon>Embryophyta</taxon>
        <taxon>Tracheophyta</taxon>
        <taxon>Spermatophyta</taxon>
        <taxon>Magnoliopsida</taxon>
        <taxon>eudicotyledons</taxon>
        <taxon>Gunneridae</taxon>
        <taxon>Pentapetalae</taxon>
        <taxon>asterids</taxon>
        <taxon>campanulids</taxon>
        <taxon>Asterales</taxon>
        <taxon>Asteraceae</taxon>
        <taxon>Asteroideae</taxon>
        <taxon>Anthemideae</taxon>
        <taxon>Artemisiinae</taxon>
        <taxon>Artemisia</taxon>
    </lineage>
</organism>
<keyword evidence="1" id="KW-0479">Metal-binding</keyword>
<keyword evidence="2" id="KW-0862">Zinc</keyword>
<dbReference type="OrthoDB" id="764379at2759"/>
<comment type="caution">
    <text evidence="4">The sequence shown here is derived from an EMBL/GenBank/DDBJ whole genome shotgun (WGS) entry which is preliminary data.</text>
</comment>
<dbReference type="AlphaFoldDB" id="A0A2U1NM74"/>
<proteinExistence type="predicted"/>
<accession>A0A2U1NM74</accession>
<feature type="domain" description="BAR" evidence="3">
    <location>
        <begin position="12"/>
        <end position="57"/>
    </location>
</feature>
<dbReference type="SUPFAM" id="SSF103657">
    <property type="entry name" value="BAR/IMD domain-like"/>
    <property type="match status" value="1"/>
</dbReference>
<protein>
    <submittedName>
        <fullName evidence="4">ADP-ribosylation factor GTPase-activating protein AGD3</fullName>
    </submittedName>
</protein>
<keyword evidence="5" id="KW-1185">Reference proteome</keyword>
<evidence type="ECO:0000313" key="5">
    <source>
        <dbReference type="Proteomes" id="UP000245207"/>
    </source>
</evidence>
<dbReference type="PANTHER" id="PTHR23180">
    <property type="entry name" value="CENTAURIN/ARF"/>
    <property type="match status" value="1"/>
</dbReference>
<dbReference type="EMBL" id="PKPP01002547">
    <property type="protein sequence ID" value="PWA74560.1"/>
    <property type="molecule type" value="Genomic_DNA"/>
</dbReference>
<dbReference type="GO" id="GO:0046872">
    <property type="term" value="F:metal ion binding"/>
    <property type="evidence" value="ECO:0007669"/>
    <property type="project" value="UniProtKB-KW"/>
</dbReference>
<name>A0A2U1NM74_ARTAN</name>
<evidence type="ECO:0000256" key="1">
    <source>
        <dbReference type="ARBA" id="ARBA00022723"/>
    </source>
</evidence>
<reference evidence="4 5" key="1">
    <citation type="journal article" date="2018" name="Mol. Plant">
        <title>The genome of Artemisia annua provides insight into the evolution of Asteraceae family and artemisinin biosynthesis.</title>
        <authorList>
            <person name="Shen Q."/>
            <person name="Zhang L."/>
            <person name="Liao Z."/>
            <person name="Wang S."/>
            <person name="Yan T."/>
            <person name="Shi P."/>
            <person name="Liu M."/>
            <person name="Fu X."/>
            <person name="Pan Q."/>
            <person name="Wang Y."/>
            <person name="Lv Z."/>
            <person name="Lu X."/>
            <person name="Zhang F."/>
            <person name="Jiang W."/>
            <person name="Ma Y."/>
            <person name="Chen M."/>
            <person name="Hao X."/>
            <person name="Li L."/>
            <person name="Tang Y."/>
            <person name="Lv G."/>
            <person name="Zhou Y."/>
            <person name="Sun X."/>
            <person name="Brodelius P.E."/>
            <person name="Rose J.K.C."/>
            <person name="Tang K."/>
        </authorList>
    </citation>
    <scope>NUCLEOTIDE SEQUENCE [LARGE SCALE GENOMIC DNA]</scope>
    <source>
        <strain evidence="5">cv. Huhao1</strain>
        <tissue evidence="4">Leaf</tissue>
    </source>
</reference>
<dbReference type="InterPro" id="IPR027267">
    <property type="entry name" value="AH/BAR_dom_sf"/>
</dbReference>
<dbReference type="STRING" id="35608.A0A2U1NM74"/>
<dbReference type="GO" id="GO:0005737">
    <property type="term" value="C:cytoplasm"/>
    <property type="evidence" value="ECO:0007669"/>
    <property type="project" value="InterPro"/>
</dbReference>
<sequence>MECVKWSSKKRVTALSNVEAKKRFEFLEAVSGTMDAHLRYFKQGYELLHQMEPYINQGSGSQISAQRNSSELGHGLLSHWLSSHHYHGGGGVHDEKSVAHHTVNLLTSTIKVDVDQSDLRFCFRTISPKKTILSRRKVPWIKWTRYRREQGLLLHY</sequence>
<dbReference type="Proteomes" id="UP000245207">
    <property type="component" value="Unassembled WGS sequence"/>
</dbReference>
<evidence type="ECO:0000313" key="4">
    <source>
        <dbReference type="EMBL" id="PWA74560.1"/>
    </source>
</evidence>
<evidence type="ECO:0000256" key="2">
    <source>
        <dbReference type="ARBA" id="ARBA00022833"/>
    </source>
</evidence>
<evidence type="ECO:0000259" key="3">
    <source>
        <dbReference type="Pfam" id="PF16746"/>
    </source>
</evidence>
<dbReference type="InterPro" id="IPR004148">
    <property type="entry name" value="BAR_dom"/>
</dbReference>
<dbReference type="InterPro" id="IPR045258">
    <property type="entry name" value="ACAP1/2/3-like"/>
</dbReference>
<gene>
    <name evidence="4" type="ORF">CTI12_AA250340</name>
</gene>
<dbReference type="PANTHER" id="PTHR23180:SF160">
    <property type="entry name" value="ADP-RIBOSYLATION FACTOR GTPASE-ACTIVATING PROTEIN EFFECTOR PROTEIN 1"/>
    <property type="match status" value="1"/>
</dbReference>
<dbReference type="Gene3D" id="1.20.1270.60">
    <property type="entry name" value="Arfaptin homology (AH) domain/BAR domain"/>
    <property type="match status" value="1"/>
</dbReference>